<geneLocation type="plasmid" evidence="2 3">
    <name>unnamed1</name>
</geneLocation>
<dbReference type="KEGG" id="nas:GCU68_18475"/>
<feature type="transmembrane region" description="Helical" evidence="1">
    <location>
        <begin position="12"/>
        <end position="32"/>
    </location>
</feature>
<dbReference type="RefSeq" id="WP_152944018.1">
    <property type="nucleotide sequence ID" value="NZ_CP045489.1"/>
</dbReference>
<keyword evidence="1" id="KW-0472">Membrane</keyword>
<reference evidence="2 3" key="1">
    <citation type="journal article" date="2007" name="Int. J. Syst. Evol. Microbiol.">
        <title>Natronorubrum sulfidifaciens sp. nov., an extremely haloalkaliphilic archaeon isolated from Aiding salt lake in Xin-Jiang, China.</title>
        <authorList>
            <person name="Cui H.L."/>
            <person name="Tohty D."/>
            <person name="Liu H.C."/>
            <person name="Liu S.J."/>
            <person name="Oren A."/>
            <person name="Zhou P.J."/>
        </authorList>
    </citation>
    <scope>NUCLEOTIDE SEQUENCE [LARGE SCALE GENOMIC DNA]</scope>
    <source>
        <strain evidence="2 3">7-3</strain>
        <plasmid evidence="2">unnamed1</plasmid>
    </source>
</reference>
<dbReference type="GeneID" id="42303045"/>
<organism evidence="2 3">
    <name type="scientific">Natronorubrum aibiense</name>
    <dbReference type="NCBI Taxonomy" id="348826"/>
    <lineage>
        <taxon>Archaea</taxon>
        <taxon>Methanobacteriati</taxon>
        <taxon>Methanobacteriota</taxon>
        <taxon>Stenosarchaea group</taxon>
        <taxon>Halobacteria</taxon>
        <taxon>Halobacteriales</taxon>
        <taxon>Natrialbaceae</taxon>
        <taxon>Natronorubrum</taxon>
    </lineage>
</organism>
<accession>A0A5P9P8S4</accession>
<dbReference type="EMBL" id="CP045489">
    <property type="protein sequence ID" value="QFU84508.1"/>
    <property type="molecule type" value="Genomic_DNA"/>
</dbReference>
<evidence type="ECO:0000313" key="2">
    <source>
        <dbReference type="EMBL" id="QFU84508.1"/>
    </source>
</evidence>
<evidence type="ECO:0000256" key="1">
    <source>
        <dbReference type="SAM" id="Phobius"/>
    </source>
</evidence>
<feature type="transmembrane region" description="Helical" evidence="1">
    <location>
        <begin position="38"/>
        <end position="58"/>
    </location>
</feature>
<gene>
    <name evidence="2" type="ORF">GCU68_18475</name>
</gene>
<proteinExistence type="predicted"/>
<dbReference type="InterPro" id="IPR058379">
    <property type="entry name" value="DUF8066"/>
</dbReference>
<keyword evidence="1" id="KW-1133">Transmembrane helix</keyword>
<sequence>MELGEFDIPTRMIQTVSVLFIASLVYGILIMGSPIPLLSVWIEIFKLGILLFVVYLLYRFVLAIETIAAKL</sequence>
<dbReference type="Pfam" id="PF26262">
    <property type="entry name" value="DUF8066"/>
    <property type="match status" value="1"/>
</dbReference>
<keyword evidence="3" id="KW-1185">Reference proteome</keyword>
<dbReference type="Proteomes" id="UP000326170">
    <property type="component" value="Plasmid unnamed1"/>
</dbReference>
<protein>
    <submittedName>
        <fullName evidence="2">Uncharacterized protein</fullName>
    </submittedName>
</protein>
<keyword evidence="1" id="KW-0812">Transmembrane</keyword>
<name>A0A5P9P8S4_9EURY</name>
<dbReference type="AlphaFoldDB" id="A0A5P9P8S4"/>
<evidence type="ECO:0000313" key="3">
    <source>
        <dbReference type="Proteomes" id="UP000326170"/>
    </source>
</evidence>
<keyword evidence="2" id="KW-0614">Plasmid</keyword>